<proteinExistence type="predicted"/>
<dbReference type="EMBL" id="JAPFFF010000756">
    <property type="protein sequence ID" value="KAK8833640.1"/>
    <property type="molecule type" value="Genomic_DNA"/>
</dbReference>
<evidence type="ECO:0000313" key="3">
    <source>
        <dbReference type="EMBL" id="KAK8842524.1"/>
    </source>
</evidence>
<evidence type="ECO:0000313" key="2">
    <source>
        <dbReference type="EMBL" id="KAK8833728.1"/>
    </source>
</evidence>
<protein>
    <submittedName>
        <fullName evidence="1">Uncharacterized protein</fullName>
    </submittedName>
</protein>
<organism evidence="1 4">
    <name type="scientific">Tritrichomonas musculus</name>
    <dbReference type="NCBI Taxonomy" id="1915356"/>
    <lineage>
        <taxon>Eukaryota</taxon>
        <taxon>Metamonada</taxon>
        <taxon>Parabasalia</taxon>
        <taxon>Tritrichomonadida</taxon>
        <taxon>Tritrichomonadidae</taxon>
        <taxon>Tritrichomonas</taxon>
    </lineage>
</organism>
<name>A0ABR2GIA8_9EUKA</name>
<sequence>MDILNEEIKRDFTFFDLKKNDFIEKKRVEIHLKNMASANYEIRQKEKIKEIKVQIEAEEDLRNEIELSKYLYLF</sequence>
<dbReference type="EMBL" id="JAPFFF010000681">
    <property type="protein sequence ID" value="KAK8833728.1"/>
    <property type="molecule type" value="Genomic_DNA"/>
</dbReference>
<reference evidence="1 4" key="1">
    <citation type="submission" date="2024-04" db="EMBL/GenBank/DDBJ databases">
        <title>Tritrichomonas musculus Genome.</title>
        <authorList>
            <person name="Alves-Ferreira E."/>
            <person name="Grigg M."/>
            <person name="Lorenzi H."/>
            <person name="Galac M."/>
        </authorList>
    </citation>
    <scope>NUCLEOTIDE SEQUENCE [LARGE SCALE GENOMIC DNA]</scope>
    <source>
        <strain evidence="1 4">EAF2021</strain>
    </source>
</reference>
<dbReference type="EMBL" id="JAPFFF010000038">
    <property type="protein sequence ID" value="KAK8842524.1"/>
    <property type="molecule type" value="Genomic_DNA"/>
</dbReference>
<evidence type="ECO:0000313" key="1">
    <source>
        <dbReference type="EMBL" id="KAK8833640.1"/>
    </source>
</evidence>
<keyword evidence="4" id="KW-1185">Reference proteome</keyword>
<dbReference type="Proteomes" id="UP001470230">
    <property type="component" value="Unassembled WGS sequence"/>
</dbReference>
<comment type="caution">
    <text evidence="1">The sequence shown here is derived from an EMBL/GenBank/DDBJ whole genome shotgun (WGS) entry which is preliminary data.</text>
</comment>
<evidence type="ECO:0000313" key="4">
    <source>
        <dbReference type="Proteomes" id="UP001470230"/>
    </source>
</evidence>
<gene>
    <name evidence="3" type="ORF">M9Y10_026116</name>
    <name evidence="2" type="ORF">M9Y10_040641</name>
    <name evidence="1" type="ORF">M9Y10_042540</name>
</gene>
<accession>A0ABR2GIA8</accession>